<gene>
    <name evidence="2" type="ORF">EI97DRAFT_378822</name>
</gene>
<protein>
    <submittedName>
        <fullName evidence="2">Uncharacterized protein</fullName>
    </submittedName>
</protein>
<dbReference type="RefSeq" id="XP_033653220.1">
    <property type="nucleotide sequence ID" value="XM_033795685.1"/>
</dbReference>
<reference evidence="2" key="1">
    <citation type="journal article" date="2020" name="Stud. Mycol.">
        <title>101 Dothideomycetes genomes: a test case for predicting lifestyles and emergence of pathogens.</title>
        <authorList>
            <person name="Haridas S."/>
            <person name="Albert R."/>
            <person name="Binder M."/>
            <person name="Bloem J."/>
            <person name="Labutti K."/>
            <person name="Salamov A."/>
            <person name="Andreopoulos B."/>
            <person name="Baker S."/>
            <person name="Barry K."/>
            <person name="Bills G."/>
            <person name="Bluhm B."/>
            <person name="Cannon C."/>
            <person name="Castanera R."/>
            <person name="Culley D."/>
            <person name="Daum C."/>
            <person name="Ezra D."/>
            <person name="Gonzalez J."/>
            <person name="Henrissat B."/>
            <person name="Kuo A."/>
            <person name="Liang C."/>
            <person name="Lipzen A."/>
            <person name="Lutzoni F."/>
            <person name="Magnuson J."/>
            <person name="Mondo S."/>
            <person name="Nolan M."/>
            <person name="Ohm R."/>
            <person name="Pangilinan J."/>
            <person name="Park H.-J."/>
            <person name="Ramirez L."/>
            <person name="Alfaro M."/>
            <person name="Sun H."/>
            <person name="Tritt A."/>
            <person name="Yoshinaga Y."/>
            <person name="Zwiers L.-H."/>
            <person name="Turgeon B."/>
            <person name="Goodwin S."/>
            <person name="Spatafora J."/>
            <person name="Crous P."/>
            <person name="Grigoriev I."/>
        </authorList>
    </citation>
    <scope>NUCLEOTIDE SEQUENCE</scope>
    <source>
        <strain evidence="2">CBS 379.55</strain>
    </source>
</reference>
<sequence>IKALKEMHEGVQYDGVSLESTESQKLQPLRDKECEDSLESTIACVLANASPIYGPSRHLDIIRFAPFSGSKKAAAIVEHQPAGNSYTHCRSAREDSRRAAIEHPLVSTEDTIQRLLVAKGISWRK</sequence>
<evidence type="ECO:0000256" key="1">
    <source>
        <dbReference type="SAM" id="MobiDB-lite"/>
    </source>
</evidence>
<organism evidence="2 3">
    <name type="scientific">Westerdykella ornata</name>
    <dbReference type="NCBI Taxonomy" id="318751"/>
    <lineage>
        <taxon>Eukaryota</taxon>
        <taxon>Fungi</taxon>
        <taxon>Dikarya</taxon>
        <taxon>Ascomycota</taxon>
        <taxon>Pezizomycotina</taxon>
        <taxon>Dothideomycetes</taxon>
        <taxon>Pleosporomycetidae</taxon>
        <taxon>Pleosporales</taxon>
        <taxon>Sporormiaceae</taxon>
        <taxon>Westerdykella</taxon>
    </lineage>
</organism>
<feature type="non-terminal residue" evidence="2">
    <location>
        <position position="1"/>
    </location>
</feature>
<feature type="region of interest" description="Disordered" evidence="1">
    <location>
        <begin position="1"/>
        <end position="31"/>
    </location>
</feature>
<dbReference type="AlphaFoldDB" id="A0A6A6JGK0"/>
<dbReference type="Proteomes" id="UP000800097">
    <property type="component" value="Unassembled WGS sequence"/>
</dbReference>
<name>A0A6A6JGK0_WESOR</name>
<evidence type="ECO:0000313" key="2">
    <source>
        <dbReference type="EMBL" id="KAF2275681.1"/>
    </source>
</evidence>
<feature type="compositionally biased region" description="Basic and acidic residues" evidence="1">
    <location>
        <begin position="1"/>
        <end position="11"/>
    </location>
</feature>
<dbReference type="EMBL" id="ML986496">
    <property type="protein sequence ID" value="KAF2275681.1"/>
    <property type="molecule type" value="Genomic_DNA"/>
</dbReference>
<dbReference type="GeneID" id="54548860"/>
<dbReference type="OrthoDB" id="3685058at2759"/>
<accession>A0A6A6JGK0</accession>
<evidence type="ECO:0000313" key="3">
    <source>
        <dbReference type="Proteomes" id="UP000800097"/>
    </source>
</evidence>
<keyword evidence="3" id="KW-1185">Reference proteome</keyword>
<proteinExistence type="predicted"/>